<evidence type="ECO:0000256" key="4">
    <source>
        <dbReference type="ARBA" id="ARBA00022729"/>
    </source>
</evidence>
<evidence type="ECO:0000256" key="2">
    <source>
        <dbReference type="ARBA" id="ARBA00005897"/>
    </source>
</evidence>
<keyword evidence="3 8" id="KW-0245">EGF-like domain</keyword>
<dbReference type="Pfam" id="PF07645">
    <property type="entry name" value="EGF_CA"/>
    <property type="match status" value="1"/>
</dbReference>
<dbReference type="InterPro" id="IPR021852">
    <property type="entry name" value="DUF3456"/>
</dbReference>
<evidence type="ECO:0000256" key="8">
    <source>
        <dbReference type="PROSITE-ProRule" id="PRU00076"/>
    </source>
</evidence>
<dbReference type="Pfam" id="PF11938">
    <property type="entry name" value="DUF3456"/>
    <property type="match status" value="1"/>
</dbReference>
<keyword evidence="9" id="KW-1133">Transmembrane helix</keyword>
<feature type="domain" description="EGF-like" evidence="10">
    <location>
        <begin position="115"/>
        <end position="154"/>
    </location>
</feature>
<dbReference type="PROSITE" id="PS01248">
    <property type="entry name" value="EGF_LAM_1"/>
    <property type="match status" value="1"/>
</dbReference>
<comment type="subcellular location">
    <subcellularLocation>
        <location evidence="1">Endoplasmic reticulum</location>
    </subcellularLocation>
</comment>
<evidence type="ECO:0000313" key="12">
    <source>
        <dbReference type="Proteomes" id="UP000274131"/>
    </source>
</evidence>
<dbReference type="PANTHER" id="PTHR24039">
    <property type="entry name" value="FIBRILLIN-RELATED"/>
    <property type="match status" value="1"/>
</dbReference>
<comment type="caution">
    <text evidence="8">Lacks conserved residue(s) required for the propagation of feature annotation.</text>
</comment>
<dbReference type="CDD" id="cd00054">
    <property type="entry name" value="EGF_CA"/>
    <property type="match status" value="1"/>
</dbReference>
<dbReference type="PROSITE" id="PS01187">
    <property type="entry name" value="EGF_CA"/>
    <property type="match status" value="1"/>
</dbReference>
<keyword evidence="9" id="KW-0472">Membrane</keyword>
<keyword evidence="7 8" id="KW-1015">Disulfide bond</keyword>
<evidence type="ECO:0000313" key="13">
    <source>
        <dbReference type="WBParaSite" id="EVEC_0000836301-mRNA-1"/>
    </source>
</evidence>
<evidence type="ECO:0000256" key="6">
    <source>
        <dbReference type="ARBA" id="ARBA00022824"/>
    </source>
</evidence>
<evidence type="ECO:0000256" key="9">
    <source>
        <dbReference type="SAM" id="Phobius"/>
    </source>
</evidence>
<dbReference type="WBParaSite" id="EVEC_0000836301-mRNA-1">
    <property type="protein sequence ID" value="EVEC_0000836301-mRNA-1"/>
    <property type="gene ID" value="EVEC_0000836301"/>
</dbReference>
<reference evidence="11 12" key="2">
    <citation type="submission" date="2018-10" db="EMBL/GenBank/DDBJ databases">
        <authorList>
            <consortium name="Pathogen Informatics"/>
        </authorList>
    </citation>
    <scope>NUCLEOTIDE SEQUENCE [LARGE SCALE GENOMIC DNA]</scope>
</reference>
<dbReference type="Proteomes" id="UP000274131">
    <property type="component" value="Unassembled WGS sequence"/>
</dbReference>
<dbReference type="EMBL" id="UXUI01009122">
    <property type="protein sequence ID" value="VDD93096.1"/>
    <property type="molecule type" value="Genomic_DNA"/>
</dbReference>
<evidence type="ECO:0000256" key="3">
    <source>
        <dbReference type="ARBA" id="ARBA00022536"/>
    </source>
</evidence>
<dbReference type="PROSITE" id="PS50026">
    <property type="entry name" value="EGF_3"/>
    <property type="match status" value="2"/>
</dbReference>
<evidence type="ECO:0000313" key="11">
    <source>
        <dbReference type="EMBL" id="VDD93096.1"/>
    </source>
</evidence>
<keyword evidence="12" id="KW-1185">Reference proteome</keyword>
<comment type="similarity">
    <text evidence="2">Belongs to the CRELD family.</text>
</comment>
<dbReference type="PANTHER" id="PTHR24039:SF52">
    <property type="entry name" value="EGF-LIKE DOMAIN-CONTAINING PROTEIN"/>
    <property type="match status" value="1"/>
</dbReference>
<accession>A0A0N4VCR1</accession>
<dbReference type="OrthoDB" id="19903at2759"/>
<evidence type="ECO:0000256" key="1">
    <source>
        <dbReference type="ARBA" id="ARBA00004240"/>
    </source>
</evidence>
<evidence type="ECO:0000256" key="7">
    <source>
        <dbReference type="ARBA" id="ARBA00023157"/>
    </source>
</evidence>
<dbReference type="PROSITE" id="PS00010">
    <property type="entry name" value="ASX_HYDROXYL"/>
    <property type="match status" value="1"/>
</dbReference>
<dbReference type="AlphaFoldDB" id="A0A0N4VCR1"/>
<dbReference type="SUPFAM" id="SSF57184">
    <property type="entry name" value="Growth factor receptor domain"/>
    <property type="match status" value="1"/>
</dbReference>
<dbReference type="PROSITE" id="PS00022">
    <property type="entry name" value="EGF_1"/>
    <property type="match status" value="1"/>
</dbReference>
<reference evidence="13" key="1">
    <citation type="submission" date="2017-02" db="UniProtKB">
        <authorList>
            <consortium name="WormBaseParasite"/>
        </authorList>
    </citation>
    <scope>IDENTIFICATION</scope>
</reference>
<dbReference type="GO" id="GO:0005509">
    <property type="term" value="F:calcium ion binding"/>
    <property type="evidence" value="ECO:0007669"/>
    <property type="project" value="InterPro"/>
</dbReference>
<feature type="domain" description="EGF-like" evidence="10">
    <location>
        <begin position="200"/>
        <end position="238"/>
    </location>
</feature>
<keyword evidence="9" id="KW-0812">Transmembrane</keyword>
<dbReference type="SMART" id="SM00181">
    <property type="entry name" value="EGF"/>
    <property type="match status" value="2"/>
</dbReference>
<dbReference type="InterPro" id="IPR009030">
    <property type="entry name" value="Growth_fac_rcpt_cys_sf"/>
</dbReference>
<feature type="transmembrane region" description="Helical" evidence="9">
    <location>
        <begin position="256"/>
        <end position="275"/>
    </location>
</feature>
<protein>
    <submittedName>
        <fullName evidence="13">EGF-like domain-containing protein</fullName>
    </submittedName>
</protein>
<keyword evidence="5" id="KW-0677">Repeat</keyword>
<gene>
    <name evidence="11" type="ORF">EVEC_LOCUS7847</name>
</gene>
<dbReference type="Gene3D" id="2.90.20.10">
    <property type="entry name" value="Plasmodium vivax P25 domain"/>
    <property type="match status" value="1"/>
</dbReference>
<proteinExistence type="inferred from homology"/>
<feature type="transmembrane region" description="Helical" evidence="9">
    <location>
        <begin position="281"/>
        <end position="299"/>
    </location>
</feature>
<evidence type="ECO:0000256" key="5">
    <source>
        <dbReference type="ARBA" id="ARBA00022737"/>
    </source>
</evidence>
<dbReference type="InterPro" id="IPR000152">
    <property type="entry name" value="EGF-type_Asp/Asn_hydroxyl_site"/>
</dbReference>
<sequence length="309" mass="34973">FYNSLFKTENQHFAGGNTEWEERKLGKFAKSETRLVEILESLCKLNVLNNREGYSGVKDIEFKCQELAEEHEETLENWYFHKQNSDPDLLHWLCFDRLELCCLPGHFGKDCKACPGVDRNFTACSGHGECDGDGSREGTGKCQCNRGYVGFMCSNCDADYYPVAGKCHRSCRGGCVSEGPKGCKECRKGWISDEEKGCVDVDECLEGNKCLGEQEVCVNNEGSYSCECKEGYARDHKEKVCKIDVNANDPWIRPDIFLRSVSFTALFVLISLVVWLRSISLAVFAGFCLCLILYIELWLDTDSFFDALR</sequence>
<dbReference type="InterPro" id="IPR001881">
    <property type="entry name" value="EGF-like_Ca-bd_dom"/>
</dbReference>
<keyword evidence="4" id="KW-0732">Signal</keyword>
<dbReference type="SMART" id="SM00179">
    <property type="entry name" value="EGF_CA"/>
    <property type="match status" value="1"/>
</dbReference>
<keyword evidence="6" id="KW-0256">Endoplasmic reticulum</keyword>
<feature type="disulfide bond" evidence="8">
    <location>
        <begin position="144"/>
        <end position="153"/>
    </location>
</feature>
<dbReference type="InterPro" id="IPR002049">
    <property type="entry name" value="LE_dom"/>
</dbReference>
<dbReference type="InterPro" id="IPR000742">
    <property type="entry name" value="EGF"/>
</dbReference>
<evidence type="ECO:0000259" key="10">
    <source>
        <dbReference type="PROSITE" id="PS50026"/>
    </source>
</evidence>
<name>A0A0N4VCR1_ENTVE</name>
<dbReference type="STRING" id="51028.A0A0N4VCR1"/>
<dbReference type="GO" id="GO:0005783">
    <property type="term" value="C:endoplasmic reticulum"/>
    <property type="evidence" value="ECO:0007669"/>
    <property type="project" value="UniProtKB-SubCell"/>
</dbReference>
<dbReference type="InterPro" id="IPR049883">
    <property type="entry name" value="NOTCH1_EGF-like"/>
</dbReference>
<organism evidence="13">
    <name type="scientific">Enterobius vermicularis</name>
    <name type="common">Human pinworm</name>
    <dbReference type="NCBI Taxonomy" id="51028"/>
    <lineage>
        <taxon>Eukaryota</taxon>
        <taxon>Metazoa</taxon>
        <taxon>Ecdysozoa</taxon>
        <taxon>Nematoda</taxon>
        <taxon>Chromadorea</taxon>
        <taxon>Rhabditida</taxon>
        <taxon>Spirurina</taxon>
        <taxon>Oxyuridomorpha</taxon>
        <taxon>Oxyuroidea</taxon>
        <taxon>Oxyuridae</taxon>
        <taxon>Enterobius</taxon>
    </lineage>
</organism>
<dbReference type="InterPro" id="IPR018097">
    <property type="entry name" value="EGF_Ca-bd_CS"/>
</dbReference>